<dbReference type="AlphaFoldDB" id="A0A1B3ZF55"/>
<gene>
    <name evidence="1" type="ORF">AWL63_20900</name>
</gene>
<dbReference type="STRING" id="1560345.AWL63_20900"/>
<name>A0A1B3ZF55_9SPHN</name>
<protein>
    <submittedName>
        <fullName evidence="1">Uncharacterized protein</fullName>
    </submittedName>
</protein>
<reference evidence="1 2" key="1">
    <citation type="submission" date="2016-01" db="EMBL/GenBank/DDBJ databases">
        <title>Complete genome and mega plasmid sequence of Sphingomonas panacis DCY99 elicits systemic resistance in rice to Xanthomonas oryzae.</title>
        <authorList>
            <person name="Kim Y.J."/>
            <person name="Yang D.C."/>
            <person name="Sing P."/>
        </authorList>
    </citation>
    <scope>NUCLEOTIDE SEQUENCE [LARGE SCALE GENOMIC DNA]</scope>
    <source>
        <strain evidence="1 2">DCY99</strain>
    </source>
</reference>
<accession>A0A1B3ZF55</accession>
<dbReference type="Proteomes" id="UP000094256">
    <property type="component" value="Chromosome"/>
</dbReference>
<sequence length="84" mass="9773">MSIMSSALLAAISGRCHIQRARTEPETRRTAMHDDFHGPEWADHHQRVSDMIHKLFTAAMAAFQRLNEDQFDAPWRREVKKPCK</sequence>
<dbReference type="EMBL" id="CP014168">
    <property type="protein sequence ID" value="AOH86050.1"/>
    <property type="molecule type" value="Genomic_DNA"/>
</dbReference>
<evidence type="ECO:0000313" key="2">
    <source>
        <dbReference type="Proteomes" id="UP000094256"/>
    </source>
</evidence>
<keyword evidence="2" id="KW-1185">Reference proteome</keyword>
<dbReference type="KEGG" id="span:AWL63_20900"/>
<proteinExistence type="predicted"/>
<organism evidence="1 2">
    <name type="scientific">Sphingomonas panacis</name>
    <dbReference type="NCBI Taxonomy" id="1560345"/>
    <lineage>
        <taxon>Bacteria</taxon>
        <taxon>Pseudomonadati</taxon>
        <taxon>Pseudomonadota</taxon>
        <taxon>Alphaproteobacteria</taxon>
        <taxon>Sphingomonadales</taxon>
        <taxon>Sphingomonadaceae</taxon>
        <taxon>Sphingomonas</taxon>
    </lineage>
</organism>
<evidence type="ECO:0000313" key="1">
    <source>
        <dbReference type="EMBL" id="AOH86050.1"/>
    </source>
</evidence>